<comment type="caution">
    <text evidence="2">The sequence shown here is derived from an EMBL/GenBank/DDBJ whole genome shotgun (WGS) entry which is preliminary data.</text>
</comment>
<name>A0AAU9IMS9_9CILI</name>
<evidence type="ECO:0000313" key="3">
    <source>
        <dbReference type="Proteomes" id="UP001162131"/>
    </source>
</evidence>
<feature type="chain" id="PRO_5043650485" description="Secreted protein" evidence="1">
    <location>
        <begin position="22"/>
        <end position="92"/>
    </location>
</feature>
<keyword evidence="3" id="KW-1185">Reference proteome</keyword>
<feature type="signal peptide" evidence="1">
    <location>
        <begin position="1"/>
        <end position="21"/>
    </location>
</feature>
<dbReference type="AlphaFoldDB" id="A0AAU9IMS9"/>
<dbReference type="EMBL" id="CAJZBQ010000010">
    <property type="protein sequence ID" value="CAG9313484.1"/>
    <property type="molecule type" value="Genomic_DNA"/>
</dbReference>
<accession>A0AAU9IMS9</accession>
<reference evidence="2" key="1">
    <citation type="submission" date="2021-09" db="EMBL/GenBank/DDBJ databases">
        <authorList>
            <consortium name="AG Swart"/>
            <person name="Singh M."/>
            <person name="Singh A."/>
            <person name="Seah K."/>
            <person name="Emmerich C."/>
        </authorList>
    </citation>
    <scope>NUCLEOTIDE SEQUENCE</scope>
    <source>
        <strain evidence="2">ATCC30299</strain>
    </source>
</reference>
<evidence type="ECO:0000313" key="2">
    <source>
        <dbReference type="EMBL" id="CAG9313484.1"/>
    </source>
</evidence>
<protein>
    <recommendedName>
        <fullName evidence="4">Secreted protein</fullName>
    </recommendedName>
</protein>
<organism evidence="2 3">
    <name type="scientific">Blepharisma stoltei</name>
    <dbReference type="NCBI Taxonomy" id="1481888"/>
    <lineage>
        <taxon>Eukaryota</taxon>
        <taxon>Sar</taxon>
        <taxon>Alveolata</taxon>
        <taxon>Ciliophora</taxon>
        <taxon>Postciliodesmatophora</taxon>
        <taxon>Heterotrichea</taxon>
        <taxon>Heterotrichida</taxon>
        <taxon>Blepharismidae</taxon>
        <taxon>Blepharisma</taxon>
    </lineage>
</organism>
<dbReference type="Proteomes" id="UP001162131">
    <property type="component" value="Unassembled WGS sequence"/>
</dbReference>
<evidence type="ECO:0000256" key="1">
    <source>
        <dbReference type="SAM" id="SignalP"/>
    </source>
</evidence>
<sequence>MIDGLIILAFLPISLLLAISAVQNCSSTIAITYRNFLSVVKHRYFPSGLKALEFKSSPIVNFKPRYCRCHLACLSSLGSLAILLDLHHHKNL</sequence>
<keyword evidence="1" id="KW-0732">Signal</keyword>
<evidence type="ECO:0008006" key="4">
    <source>
        <dbReference type="Google" id="ProtNLM"/>
    </source>
</evidence>
<proteinExistence type="predicted"/>
<gene>
    <name evidence="2" type="ORF">BSTOLATCC_MIC8749</name>
</gene>